<protein>
    <submittedName>
        <fullName evidence="2">Uncharacterized protein</fullName>
    </submittedName>
</protein>
<organism evidence="2 3">
    <name type="scientific">Natronorubrum sulfidifaciens JCM 14089</name>
    <dbReference type="NCBI Taxonomy" id="1230460"/>
    <lineage>
        <taxon>Archaea</taxon>
        <taxon>Methanobacteriati</taxon>
        <taxon>Methanobacteriota</taxon>
        <taxon>Stenosarchaea group</taxon>
        <taxon>Halobacteria</taxon>
        <taxon>Halobacteriales</taxon>
        <taxon>Natrialbaceae</taxon>
        <taxon>Natronorubrum</taxon>
    </lineage>
</organism>
<evidence type="ECO:0000256" key="1">
    <source>
        <dbReference type="SAM" id="Phobius"/>
    </source>
</evidence>
<dbReference type="STRING" id="1230460.C495_06373"/>
<keyword evidence="3" id="KW-1185">Reference proteome</keyword>
<accession>L9WBR5</accession>
<dbReference type="Proteomes" id="UP000011661">
    <property type="component" value="Unassembled WGS sequence"/>
</dbReference>
<keyword evidence="1" id="KW-0812">Transmembrane</keyword>
<keyword evidence="1" id="KW-1133">Transmembrane helix</keyword>
<feature type="transmembrane region" description="Helical" evidence="1">
    <location>
        <begin position="92"/>
        <end position="125"/>
    </location>
</feature>
<proteinExistence type="predicted"/>
<reference evidence="2 3" key="1">
    <citation type="journal article" date="2014" name="PLoS Genet.">
        <title>Phylogenetically driven sequencing of extremely halophilic archaea reveals strategies for static and dynamic osmo-response.</title>
        <authorList>
            <person name="Becker E.A."/>
            <person name="Seitzer P.M."/>
            <person name="Tritt A."/>
            <person name="Larsen D."/>
            <person name="Krusor M."/>
            <person name="Yao A.I."/>
            <person name="Wu D."/>
            <person name="Madern D."/>
            <person name="Eisen J.A."/>
            <person name="Darling A.E."/>
            <person name="Facciotti M.T."/>
        </authorList>
    </citation>
    <scope>NUCLEOTIDE SEQUENCE [LARGE SCALE GENOMIC DNA]</scope>
    <source>
        <strain evidence="2 3">JCM 14089</strain>
    </source>
</reference>
<feature type="transmembrane region" description="Helical" evidence="1">
    <location>
        <begin position="26"/>
        <end position="45"/>
    </location>
</feature>
<sequence>MELIAVVIFRSVVHVAVTQRSLLVRALWFFAIGWWATPIVVNLAWALNVTIILAPLGIKLINLIPTVLTLAEPRSFTDPELARGQHSLVTRALYFVFIGWWLSFLWANLAALLAVTIIGLPVAIWMINRLPFITSLYRFHG</sequence>
<evidence type="ECO:0000313" key="3">
    <source>
        <dbReference type="Proteomes" id="UP000011661"/>
    </source>
</evidence>
<name>L9WBR5_9EURY</name>
<comment type="caution">
    <text evidence="2">The sequence shown here is derived from an EMBL/GenBank/DDBJ whole genome shotgun (WGS) entry which is preliminary data.</text>
</comment>
<feature type="transmembrane region" description="Helical" evidence="1">
    <location>
        <begin position="51"/>
        <end position="71"/>
    </location>
</feature>
<dbReference type="AlphaFoldDB" id="L9WBR5"/>
<dbReference type="EMBL" id="AOHX01000029">
    <property type="protein sequence ID" value="ELY46711.1"/>
    <property type="molecule type" value="Genomic_DNA"/>
</dbReference>
<dbReference type="PATRIC" id="fig|1230460.4.peg.1282"/>
<dbReference type="eggNOG" id="arCOG09104">
    <property type="taxonomic scope" value="Archaea"/>
</dbReference>
<gene>
    <name evidence="2" type="ORF">C495_06373</name>
</gene>
<evidence type="ECO:0000313" key="2">
    <source>
        <dbReference type="EMBL" id="ELY46711.1"/>
    </source>
</evidence>
<keyword evidence="1" id="KW-0472">Membrane</keyword>